<name>A0A8J3QFC6_9ACTN</name>
<gene>
    <name evidence="1" type="ORF">Rhe02_67560</name>
</gene>
<sequence length="60" mass="6502">MVPVETTEPDIDGYLIKVDNLSLGEVLISQDTALTEALRRLLADNAADPARAISAFNNFI</sequence>
<accession>A0A8J3QFC6</accession>
<evidence type="ECO:0000313" key="2">
    <source>
        <dbReference type="Proteomes" id="UP000612899"/>
    </source>
</evidence>
<protein>
    <recommendedName>
        <fullName evidence="3">FXSXX-COOH protein</fullName>
    </recommendedName>
</protein>
<dbReference type="EMBL" id="BONY01000053">
    <property type="protein sequence ID" value="GIH08689.1"/>
    <property type="molecule type" value="Genomic_DNA"/>
</dbReference>
<comment type="caution">
    <text evidence="1">The sequence shown here is derived from an EMBL/GenBank/DDBJ whole genome shotgun (WGS) entry which is preliminary data.</text>
</comment>
<reference evidence="1" key="1">
    <citation type="submission" date="2021-01" db="EMBL/GenBank/DDBJ databases">
        <title>Whole genome shotgun sequence of Rhizocola hellebori NBRC 109834.</title>
        <authorList>
            <person name="Komaki H."/>
            <person name="Tamura T."/>
        </authorList>
    </citation>
    <scope>NUCLEOTIDE SEQUENCE</scope>
    <source>
        <strain evidence="1">NBRC 109834</strain>
    </source>
</reference>
<evidence type="ECO:0008006" key="3">
    <source>
        <dbReference type="Google" id="ProtNLM"/>
    </source>
</evidence>
<organism evidence="1 2">
    <name type="scientific">Rhizocola hellebori</name>
    <dbReference type="NCBI Taxonomy" id="1392758"/>
    <lineage>
        <taxon>Bacteria</taxon>
        <taxon>Bacillati</taxon>
        <taxon>Actinomycetota</taxon>
        <taxon>Actinomycetes</taxon>
        <taxon>Micromonosporales</taxon>
        <taxon>Micromonosporaceae</taxon>
        <taxon>Rhizocola</taxon>
    </lineage>
</organism>
<dbReference type="NCBIfam" id="TIGR04268">
    <property type="entry name" value="FxSxx-COOH"/>
    <property type="match status" value="1"/>
</dbReference>
<evidence type="ECO:0000313" key="1">
    <source>
        <dbReference type="EMBL" id="GIH08689.1"/>
    </source>
</evidence>
<dbReference type="Proteomes" id="UP000612899">
    <property type="component" value="Unassembled WGS sequence"/>
</dbReference>
<proteinExistence type="predicted"/>
<keyword evidence="2" id="KW-1185">Reference proteome</keyword>
<dbReference type="AlphaFoldDB" id="A0A8J3QFC6"/>
<dbReference type="InterPro" id="IPR026334">
    <property type="entry name" value="FxSxx-COOH"/>
</dbReference>